<evidence type="ECO:0000256" key="2">
    <source>
        <dbReference type="ARBA" id="ARBA00004479"/>
    </source>
</evidence>
<keyword evidence="11" id="KW-0325">Glycoprotein</keyword>
<feature type="domain" description="Fibronectin type-III" evidence="16">
    <location>
        <begin position="711"/>
        <end position="809"/>
    </location>
</feature>
<evidence type="ECO:0008006" key="19">
    <source>
        <dbReference type="Google" id="ProtNLM"/>
    </source>
</evidence>
<dbReference type="InterPro" id="IPR003599">
    <property type="entry name" value="Ig_sub"/>
</dbReference>
<dbReference type="Pfam" id="PF13927">
    <property type="entry name" value="Ig_3"/>
    <property type="match status" value="2"/>
</dbReference>
<evidence type="ECO:0000256" key="9">
    <source>
        <dbReference type="ARBA" id="ARBA00023136"/>
    </source>
</evidence>
<comment type="subcellular location">
    <subcellularLocation>
        <location evidence="1">Cell membrane</location>
    </subcellularLocation>
    <subcellularLocation>
        <location evidence="2">Membrane</location>
        <topology evidence="2">Single-pass type I membrane protein</topology>
    </subcellularLocation>
</comment>
<keyword evidence="9 14" id="KW-0472">Membrane</keyword>
<keyword evidence="10" id="KW-1015">Disulfide bond</keyword>
<dbReference type="OMA" id="QWESTAI"/>
<keyword evidence="18" id="KW-1185">Reference proteome</keyword>
<evidence type="ECO:0000256" key="11">
    <source>
        <dbReference type="ARBA" id="ARBA00023180"/>
    </source>
</evidence>
<evidence type="ECO:0000256" key="5">
    <source>
        <dbReference type="ARBA" id="ARBA00022729"/>
    </source>
</evidence>
<dbReference type="SUPFAM" id="SSF49265">
    <property type="entry name" value="Fibronectin type III"/>
    <property type="match status" value="3"/>
</dbReference>
<dbReference type="InterPro" id="IPR036116">
    <property type="entry name" value="FN3_sf"/>
</dbReference>
<evidence type="ECO:0000313" key="18">
    <source>
        <dbReference type="Proteomes" id="UP000014500"/>
    </source>
</evidence>
<dbReference type="eggNOG" id="KOG3513">
    <property type="taxonomic scope" value="Eukaryota"/>
</dbReference>
<feature type="region of interest" description="Disordered" evidence="13">
    <location>
        <begin position="1155"/>
        <end position="1249"/>
    </location>
</feature>
<feature type="domain" description="Fibronectin type-III" evidence="16">
    <location>
        <begin position="912"/>
        <end position="1014"/>
    </location>
</feature>
<dbReference type="Gene3D" id="2.60.40.10">
    <property type="entry name" value="Immunoglobulins"/>
    <property type="match status" value="11"/>
</dbReference>
<dbReference type="FunFam" id="2.60.40.10:FF:001718">
    <property type="entry name" value="Neuroglian, isoform D"/>
    <property type="match status" value="1"/>
</dbReference>
<evidence type="ECO:0000256" key="6">
    <source>
        <dbReference type="ARBA" id="ARBA00022737"/>
    </source>
</evidence>
<feature type="compositionally biased region" description="Polar residues" evidence="13">
    <location>
        <begin position="1189"/>
        <end position="1198"/>
    </location>
</feature>
<keyword evidence="7" id="KW-0130">Cell adhesion</keyword>
<accession>T1JDB9</accession>
<feature type="domain" description="Ig-like" evidence="15">
    <location>
        <begin position="12"/>
        <end position="105"/>
    </location>
</feature>
<evidence type="ECO:0000259" key="15">
    <source>
        <dbReference type="PROSITE" id="PS50835"/>
    </source>
</evidence>
<dbReference type="InterPro" id="IPR013098">
    <property type="entry name" value="Ig_I-set"/>
</dbReference>
<dbReference type="SMART" id="SM00409">
    <property type="entry name" value="IG"/>
    <property type="match status" value="6"/>
</dbReference>
<dbReference type="InterPro" id="IPR003961">
    <property type="entry name" value="FN3_dom"/>
</dbReference>
<dbReference type="FunFam" id="2.60.40.10:FF:001687">
    <property type="entry name" value="Neuroglian, isoform E"/>
    <property type="match status" value="1"/>
</dbReference>
<evidence type="ECO:0000313" key="17">
    <source>
        <dbReference type="EnsemblMetazoa" id="SMAR011795-PA"/>
    </source>
</evidence>
<dbReference type="AlphaFoldDB" id="T1JDB9"/>
<evidence type="ECO:0000256" key="3">
    <source>
        <dbReference type="ARBA" id="ARBA00022475"/>
    </source>
</evidence>
<dbReference type="InterPro" id="IPR013783">
    <property type="entry name" value="Ig-like_fold"/>
</dbReference>
<dbReference type="FunFam" id="2.60.40.10:FF:000078">
    <property type="entry name" value="Neuronal cell adhesion molecule"/>
    <property type="match status" value="1"/>
</dbReference>
<protein>
    <recommendedName>
        <fullName evidence="19">Neuronal cell adhesion molecule</fullName>
    </recommendedName>
</protein>
<reference evidence="18" key="1">
    <citation type="submission" date="2011-05" db="EMBL/GenBank/DDBJ databases">
        <authorList>
            <person name="Richards S.R."/>
            <person name="Qu J."/>
            <person name="Jiang H."/>
            <person name="Jhangiani S.N."/>
            <person name="Agravi P."/>
            <person name="Goodspeed R."/>
            <person name="Gross S."/>
            <person name="Mandapat C."/>
            <person name="Jackson L."/>
            <person name="Mathew T."/>
            <person name="Pu L."/>
            <person name="Thornton R."/>
            <person name="Saada N."/>
            <person name="Wilczek-Boney K.B."/>
            <person name="Lee S."/>
            <person name="Kovar C."/>
            <person name="Wu Y."/>
            <person name="Scherer S.E."/>
            <person name="Worley K.C."/>
            <person name="Muzny D.M."/>
            <person name="Gibbs R."/>
        </authorList>
    </citation>
    <scope>NUCLEOTIDE SEQUENCE</scope>
    <source>
        <strain evidence="18">Brora</strain>
    </source>
</reference>
<keyword evidence="5" id="KW-0732">Signal</keyword>
<dbReference type="Proteomes" id="UP000014500">
    <property type="component" value="Unassembled WGS sequence"/>
</dbReference>
<feature type="domain" description="Ig-like" evidence="15">
    <location>
        <begin position="119"/>
        <end position="197"/>
    </location>
</feature>
<evidence type="ECO:0000256" key="14">
    <source>
        <dbReference type="SAM" id="Phobius"/>
    </source>
</evidence>
<evidence type="ECO:0000256" key="13">
    <source>
        <dbReference type="SAM" id="MobiDB-lite"/>
    </source>
</evidence>
<feature type="transmembrane region" description="Helical" evidence="14">
    <location>
        <begin position="1123"/>
        <end position="1146"/>
    </location>
</feature>
<dbReference type="FunFam" id="2.60.40.10:FF:000052">
    <property type="entry name" value="Contactin 1"/>
    <property type="match status" value="1"/>
</dbReference>
<dbReference type="GO" id="GO:0005886">
    <property type="term" value="C:plasma membrane"/>
    <property type="evidence" value="ECO:0007669"/>
    <property type="project" value="UniProtKB-SubCell"/>
</dbReference>
<feature type="domain" description="Ig-like" evidence="15">
    <location>
        <begin position="228"/>
        <end position="315"/>
    </location>
</feature>
<dbReference type="HOGENOM" id="CLU_005756_1_0_1"/>
<feature type="domain" description="Fibronectin type-III" evidence="16">
    <location>
        <begin position="609"/>
        <end position="706"/>
    </location>
</feature>
<organism evidence="17 18">
    <name type="scientific">Strigamia maritima</name>
    <name type="common">European centipede</name>
    <name type="synonym">Geophilus maritimus</name>
    <dbReference type="NCBI Taxonomy" id="126957"/>
    <lineage>
        <taxon>Eukaryota</taxon>
        <taxon>Metazoa</taxon>
        <taxon>Ecdysozoa</taxon>
        <taxon>Arthropoda</taxon>
        <taxon>Myriapoda</taxon>
        <taxon>Chilopoda</taxon>
        <taxon>Pleurostigmophora</taxon>
        <taxon>Geophilomorpha</taxon>
        <taxon>Linotaeniidae</taxon>
        <taxon>Strigamia</taxon>
    </lineage>
</organism>
<feature type="domain" description="Ig-like" evidence="15">
    <location>
        <begin position="516"/>
        <end position="605"/>
    </location>
</feature>
<dbReference type="Pfam" id="PF07679">
    <property type="entry name" value="I-set"/>
    <property type="match status" value="3"/>
</dbReference>
<dbReference type="SUPFAM" id="SSF48726">
    <property type="entry name" value="Immunoglobulin"/>
    <property type="match status" value="6"/>
</dbReference>
<dbReference type="FunFam" id="2.60.40.10:FF:001928">
    <property type="entry name" value="neuroglian isoform X2"/>
    <property type="match status" value="1"/>
</dbReference>
<keyword evidence="12" id="KW-0393">Immunoglobulin domain</keyword>
<feature type="domain" description="Ig-like" evidence="15">
    <location>
        <begin position="414"/>
        <end position="499"/>
    </location>
</feature>
<dbReference type="GO" id="GO:0030154">
    <property type="term" value="P:cell differentiation"/>
    <property type="evidence" value="ECO:0007669"/>
    <property type="project" value="UniProtKB-ARBA"/>
</dbReference>
<dbReference type="PANTHER" id="PTHR44170">
    <property type="entry name" value="PROTEIN SIDEKICK"/>
    <property type="match status" value="1"/>
</dbReference>
<evidence type="ECO:0000259" key="16">
    <source>
        <dbReference type="PROSITE" id="PS50853"/>
    </source>
</evidence>
<dbReference type="Pfam" id="PF00041">
    <property type="entry name" value="fn3"/>
    <property type="match status" value="3"/>
</dbReference>
<dbReference type="InterPro" id="IPR003598">
    <property type="entry name" value="Ig_sub2"/>
</dbReference>
<reference evidence="17" key="2">
    <citation type="submission" date="2015-02" db="UniProtKB">
        <authorList>
            <consortium name="EnsemblMetazoa"/>
        </authorList>
    </citation>
    <scope>IDENTIFICATION</scope>
</reference>
<dbReference type="PANTHER" id="PTHR44170:SF6">
    <property type="entry name" value="CONTACTIN"/>
    <property type="match status" value="1"/>
</dbReference>
<dbReference type="InterPro" id="IPR026966">
    <property type="entry name" value="Neurofascin/L1/NrCAM_C"/>
</dbReference>
<evidence type="ECO:0000256" key="1">
    <source>
        <dbReference type="ARBA" id="ARBA00004236"/>
    </source>
</evidence>
<dbReference type="CDD" id="cd00063">
    <property type="entry name" value="FN3"/>
    <property type="match status" value="5"/>
</dbReference>
<evidence type="ECO:0000256" key="12">
    <source>
        <dbReference type="ARBA" id="ARBA00023319"/>
    </source>
</evidence>
<feature type="region of interest" description="Disordered" evidence="13">
    <location>
        <begin position="694"/>
        <end position="714"/>
    </location>
</feature>
<dbReference type="InterPro" id="IPR036179">
    <property type="entry name" value="Ig-like_dom_sf"/>
</dbReference>
<dbReference type="Pfam" id="PF13882">
    <property type="entry name" value="Bravo_FIGEY"/>
    <property type="match status" value="1"/>
</dbReference>
<dbReference type="CDD" id="cd00096">
    <property type="entry name" value="Ig"/>
    <property type="match status" value="1"/>
</dbReference>
<evidence type="ECO:0000256" key="7">
    <source>
        <dbReference type="ARBA" id="ARBA00022889"/>
    </source>
</evidence>
<sequence length="1249" mass="138976">AFSLSAVIPSPPTITKQPPSDYLLFQVAVNQDEKEKPFVLECEATGEPQPTYKWTKSGQPFQWQAYDARISQQQGRGTLVVTNPTDVDEGYYQCLAENEHGTALSNGVFVRKSELNSFPDEKTQTKTVNEGEPLTLECNPPTGFPKPTIFWILLARQGTFRTLNNSRITIDPEGRLHFSNVTSADAYDDQDYACSASIMFRNEYKLGNKVKLDVMSSGGSAVLKRHEPLLQYVSPPNIVTFRGDSVDLHCIFGGTPLPEIQWKKKGGKLPPGRHVFLNYGKTLQLKKVSFEDKGSYECLASNGVGAPQSRSMNVQVHARPYWVSEPNDTNAAEDEDVEFECKAAGIPEPEIKWFVNGVPLNEAPPNPRRKTVSSTMIRIEKLQKSDTAVYQCNASSTLGYVFKNFYVNVLALPPTIVEPPKAKYETVDSLFITLTCRVFGAPKPQVVWKLNGKELTGGRFNVLDSGDLEIRNVIFSDAGHYSCEAENSLGVARSDMDVGFLEVRGKQLSDSDAKRTRITAFPMDYEVPAGQSATFRCNANIDPNLSLSIDWLSNGQLIDFDQDPRMFKAADYSLTISKTSELDSGTYTCVASTRLDNATASATLIVQDIPNPPRMLGVRCDGSFANINWQPQGDNRAPIINYKIQYNTSFTPDSWEQYYDGVPATDRSFSVSMSPWANYTFRVIARNKIGDSLASEHSEPCHTPPDVPHKNPDNVVGKGTTPTNLVISWTAMQPIEHNAPEFIYRVYYRLDKPGLSWNKPIDISNWEQASYEVINQETFQPYKIKVEALNKMGQANMAAVEVIGWSGEDTPLESPHNFTLVRVVDGNTADLSWEPVHPDSVRGHFKGYKIETWLTLEGEKQMRETVVPAESSSARVEMFVPYAMNNVRMRVFNGMHEGPPTQVITFQTPEGVPGPVASFDAVPMGSNALYLMWTKPMEPNGILTGYNITYAKVEGTAVKPENKRKSLIDQSETRTKLGGLEKNTKYRVTIAALTSQGPGVPYFIEATTNNMQEPPAKPTFTWYLMPTAEGKASVKVVWLPDVDRHPGSHFFVHFRKKGETDWDKTDDEHLLDNQLVENLEPGTMYEMKVVAVDGEFFTSSDEEEIETIGVVYARNDLNNVATAGWFIGMMCAIAFLLLILLIVCLIKRNRGGKYSVHEKEAARGQEMEYPDDAGFNEYARPPGEKNNKGSRTSLSSSAKPVESDTDSMADYGEGETGKFTEDGSFIGQYGASKRKEREETSPGAMATFV</sequence>
<keyword evidence="3" id="KW-1003">Cell membrane</keyword>
<dbReference type="InterPro" id="IPR007110">
    <property type="entry name" value="Ig-like_dom"/>
</dbReference>
<feature type="domain" description="Ig-like" evidence="15">
    <location>
        <begin position="320"/>
        <end position="408"/>
    </location>
</feature>
<feature type="domain" description="Fibronectin type-III" evidence="16">
    <location>
        <begin position="814"/>
        <end position="911"/>
    </location>
</feature>
<dbReference type="PROSITE" id="PS50835">
    <property type="entry name" value="IG_LIKE"/>
    <property type="match status" value="6"/>
</dbReference>
<dbReference type="SMART" id="SM00060">
    <property type="entry name" value="FN3"/>
    <property type="match status" value="5"/>
</dbReference>
<dbReference type="SMART" id="SM00408">
    <property type="entry name" value="IGc2"/>
    <property type="match status" value="6"/>
</dbReference>
<keyword evidence="4 14" id="KW-0812">Transmembrane</keyword>
<evidence type="ECO:0000256" key="10">
    <source>
        <dbReference type="ARBA" id="ARBA00023157"/>
    </source>
</evidence>
<dbReference type="PhylomeDB" id="T1JDB9"/>
<keyword evidence="8 14" id="KW-1133">Transmembrane helix</keyword>
<dbReference type="PROSITE" id="PS50853">
    <property type="entry name" value="FN3"/>
    <property type="match status" value="4"/>
</dbReference>
<dbReference type="GO" id="GO:0098609">
    <property type="term" value="P:cell-cell adhesion"/>
    <property type="evidence" value="ECO:0007669"/>
    <property type="project" value="UniProtKB-ARBA"/>
</dbReference>
<dbReference type="FunFam" id="2.60.40.10:FF:000028">
    <property type="entry name" value="Neuronal cell adhesion molecule"/>
    <property type="match status" value="1"/>
</dbReference>
<dbReference type="FunFam" id="2.60.40.10:FF:000005">
    <property type="entry name" value="Neuronal cell adhesion molecule"/>
    <property type="match status" value="1"/>
</dbReference>
<keyword evidence="6" id="KW-0677">Repeat</keyword>
<dbReference type="GO" id="GO:0009653">
    <property type="term" value="P:anatomical structure morphogenesis"/>
    <property type="evidence" value="ECO:0007669"/>
    <property type="project" value="UniProtKB-ARBA"/>
</dbReference>
<dbReference type="STRING" id="126957.T1JDB9"/>
<feature type="compositionally biased region" description="Basic and acidic residues" evidence="13">
    <location>
        <begin position="1155"/>
        <end position="1166"/>
    </location>
</feature>
<evidence type="ECO:0000256" key="4">
    <source>
        <dbReference type="ARBA" id="ARBA00022692"/>
    </source>
</evidence>
<evidence type="ECO:0000256" key="8">
    <source>
        <dbReference type="ARBA" id="ARBA00022989"/>
    </source>
</evidence>
<dbReference type="EMBL" id="JH432102">
    <property type="status" value="NOT_ANNOTATED_CDS"/>
    <property type="molecule type" value="Genomic_DNA"/>
</dbReference>
<proteinExistence type="predicted"/>
<dbReference type="EnsemblMetazoa" id="SMAR011795-RA">
    <property type="protein sequence ID" value="SMAR011795-PA"/>
    <property type="gene ID" value="SMAR011795"/>
</dbReference>
<dbReference type="FunFam" id="2.60.40.10:FF:000035">
    <property type="entry name" value="Contactin 1"/>
    <property type="match status" value="1"/>
</dbReference>
<name>T1JDB9_STRMM</name>